<accession>A0A8C4QP51</accession>
<keyword evidence="2" id="KW-1185">Reference proteome</keyword>
<reference evidence="1" key="2">
    <citation type="submission" date="2025-09" db="UniProtKB">
        <authorList>
            <consortium name="Ensembl"/>
        </authorList>
    </citation>
    <scope>IDENTIFICATION</scope>
</reference>
<dbReference type="Ensembl" id="ENSEBUT00000019058.1">
    <property type="protein sequence ID" value="ENSEBUP00000018482.1"/>
    <property type="gene ID" value="ENSEBUG00000011535.1"/>
</dbReference>
<name>A0A8C4QP51_EPTBU</name>
<reference evidence="1" key="1">
    <citation type="submission" date="2025-08" db="UniProtKB">
        <authorList>
            <consortium name="Ensembl"/>
        </authorList>
    </citation>
    <scope>IDENTIFICATION</scope>
</reference>
<evidence type="ECO:0000313" key="2">
    <source>
        <dbReference type="Proteomes" id="UP000694388"/>
    </source>
</evidence>
<proteinExistence type="predicted"/>
<organism evidence="1 2">
    <name type="scientific">Eptatretus burgeri</name>
    <name type="common">Inshore hagfish</name>
    <dbReference type="NCBI Taxonomy" id="7764"/>
    <lineage>
        <taxon>Eukaryota</taxon>
        <taxon>Metazoa</taxon>
        <taxon>Chordata</taxon>
        <taxon>Craniata</taxon>
        <taxon>Vertebrata</taxon>
        <taxon>Cyclostomata</taxon>
        <taxon>Myxini</taxon>
        <taxon>Myxiniformes</taxon>
        <taxon>Myxinidae</taxon>
        <taxon>Eptatretinae</taxon>
        <taxon>Eptatretus</taxon>
    </lineage>
</organism>
<dbReference type="AlphaFoldDB" id="A0A8C4QP51"/>
<sequence length="147" mass="16281">MSGGSSRHRGQKYQNVTVFRNDKYKPNERLKVCILGCGSRCRKCNSRIFSSLHTHTINCLQKTVKTSYHKVCPACSIRRGVCAKCGSANCTLTSQTKVRWEMELASASSSSAVNGHEGQHFKDANKHGIEGYDEIGDESLNVQIDIV</sequence>
<dbReference type="Proteomes" id="UP000694388">
    <property type="component" value="Unplaced"/>
</dbReference>
<protein>
    <submittedName>
        <fullName evidence="1">Uncharacterized protein</fullName>
    </submittedName>
</protein>
<evidence type="ECO:0000313" key="1">
    <source>
        <dbReference type="Ensembl" id="ENSEBUP00000018482.1"/>
    </source>
</evidence>